<dbReference type="EMBL" id="HBGI01000360">
    <property type="protein sequence ID" value="CAD9238494.1"/>
    <property type="molecule type" value="Transcribed_RNA"/>
</dbReference>
<proteinExistence type="predicted"/>
<feature type="region of interest" description="Disordered" evidence="1">
    <location>
        <begin position="138"/>
        <end position="203"/>
    </location>
</feature>
<accession>A0A7S1TJD2</accession>
<organism evidence="2">
    <name type="scientific">Erythrolobus australicus</name>
    <dbReference type="NCBI Taxonomy" id="1077150"/>
    <lineage>
        <taxon>Eukaryota</taxon>
        <taxon>Rhodophyta</taxon>
        <taxon>Bangiophyceae</taxon>
        <taxon>Porphyridiales</taxon>
        <taxon>Porphyridiaceae</taxon>
        <taxon>Erythrolobus</taxon>
    </lineage>
</organism>
<feature type="compositionally biased region" description="Polar residues" evidence="1">
    <location>
        <begin position="194"/>
        <end position="203"/>
    </location>
</feature>
<sequence length="276" mass="29935">MEIEARRNIGPRSSSAIFRNAFEEGFLVKNEKVLNDLNHASSRDQKGEVDHSKLITTLGSLAFMDADSEDAISDSDMQYTTALSVNVPWGSPLSPRCGPVTLGSPSARKQQNLWDAAHHTFNFAAPAIQAGCESGEIGEKKQEVATQTALANHSEPSSGASMTEKTDQSSASFKHAKTYPRSPEARRLIEDFTPSRTQTKSKYRTSFTQAKPNLNAFSGRGVSSPISLSSSSRSQTCFASSTAQDPTAKNAAETAERVSWLKKKLVRSFMRKAAAP</sequence>
<reference evidence="2" key="1">
    <citation type="submission" date="2021-01" db="EMBL/GenBank/DDBJ databases">
        <authorList>
            <person name="Corre E."/>
            <person name="Pelletier E."/>
            <person name="Niang G."/>
            <person name="Scheremetjew M."/>
            <person name="Finn R."/>
            <person name="Kale V."/>
            <person name="Holt S."/>
            <person name="Cochrane G."/>
            <person name="Meng A."/>
            <person name="Brown T."/>
            <person name="Cohen L."/>
        </authorList>
    </citation>
    <scope>NUCLEOTIDE SEQUENCE</scope>
    <source>
        <strain evidence="2">CCMP3124</strain>
    </source>
</reference>
<evidence type="ECO:0000256" key="1">
    <source>
        <dbReference type="SAM" id="MobiDB-lite"/>
    </source>
</evidence>
<gene>
    <name evidence="2" type="ORF">EAUS1353_LOCUS223</name>
</gene>
<dbReference type="AlphaFoldDB" id="A0A7S1TJD2"/>
<feature type="compositionally biased region" description="Polar residues" evidence="1">
    <location>
        <begin position="144"/>
        <end position="172"/>
    </location>
</feature>
<evidence type="ECO:0000313" key="2">
    <source>
        <dbReference type="EMBL" id="CAD9238494.1"/>
    </source>
</evidence>
<protein>
    <submittedName>
        <fullName evidence="2">Uncharacterized protein</fullName>
    </submittedName>
</protein>
<name>A0A7S1TJD2_9RHOD</name>